<accession>A0A8J2KR66</accession>
<keyword evidence="1" id="KW-0521">NADP</keyword>
<dbReference type="GO" id="GO:0005777">
    <property type="term" value="C:peroxisome"/>
    <property type="evidence" value="ECO:0007669"/>
    <property type="project" value="TreeGrafter"/>
</dbReference>
<gene>
    <name evidence="3" type="ORF">AFUS01_LOCUS19242</name>
</gene>
<dbReference type="OrthoDB" id="429813at2759"/>
<comment type="catalytic activity">
    <reaction evidence="1">
        <text>a long-chain fatty acyl-CoA + 2 NADPH + 2 H(+) = a long-chain primary fatty alcohol + 2 NADP(+) + CoA</text>
        <dbReference type="Rhea" id="RHEA:52716"/>
        <dbReference type="ChEBI" id="CHEBI:15378"/>
        <dbReference type="ChEBI" id="CHEBI:57287"/>
        <dbReference type="ChEBI" id="CHEBI:57783"/>
        <dbReference type="ChEBI" id="CHEBI:58349"/>
        <dbReference type="ChEBI" id="CHEBI:77396"/>
        <dbReference type="ChEBI" id="CHEBI:83139"/>
        <dbReference type="EC" id="1.2.1.84"/>
    </reaction>
</comment>
<proteinExistence type="inferred from homology"/>
<sequence>IRAICQFYNDKSVFITGATGFVGKCLGAKLLQFCPNIGKIYILVRPRPDSQAGILSKYSDMVNSTVFENIRKNSPTLLEEVCCLPGEMSLPCCGFDATTLELIKDVEVVIHCASAIRFNMAV</sequence>
<dbReference type="AlphaFoldDB" id="A0A8J2KR66"/>
<comment type="similarity">
    <text evidence="1">Belongs to the fatty acyl-CoA reductase family.</text>
</comment>
<name>A0A8J2KR66_9HEXA</name>
<dbReference type="PANTHER" id="PTHR11011:SF45">
    <property type="entry name" value="FATTY ACYL-COA REDUCTASE CG8306-RELATED"/>
    <property type="match status" value="1"/>
</dbReference>
<keyword evidence="4" id="KW-1185">Reference proteome</keyword>
<organism evidence="3 4">
    <name type="scientific">Allacma fusca</name>
    <dbReference type="NCBI Taxonomy" id="39272"/>
    <lineage>
        <taxon>Eukaryota</taxon>
        <taxon>Metazoa</taxon>
        <taxon>Ecdysozoa</taxon>
        <taxon>Arthropoda</taxon>
        <taxon>Hexapoda</taxon>
        <taxon>Collembola</taxon>
        <taxon>Symphypleona</taxon>
        <taxon>Sminthuridae</taxon>
        <taxon>Allacma</taxon>
    </lineage>
</organism>
<dbReference type="InterPro" id="IPR026055">
    <property type="entry name" value="FAR"/>
</dbReference>
<dbReference type="GO" id="GO:0080019">
    <property type="term" value="F:alcohol-forming very long-chain fatty acyl-CoA reductase activity"/>
    <property type="evidence" value="ECO:0007669"/>
    <property type="project" value="InterPro"/>
</dbReference>
<dbReference type="GO" id="GO:0035336">
    <property type="term" value="P:long-chain fatty-acyl-CoA metabolic process"/>
    <property type="evidence" value="ECO:0007669"/>
    <property type="project" value="TreeGrafter"/>
</dbReference>
<keyword evidence="1" id="KW-0444">Lipid biosynthesis</keyword>
<evidence type="ECO:0000313" key="4">
    <source>
        <dbReference type="Proteomes" id="UP000708208"/>
    </source>
</evidence>
<evidence type="ECO:0000256" key="1">
    <source>
        <dbReference type="RuleBase" id="RU363097"/>
    </source>
</evidence>
<keyword evidence="1" id="KW-0443">Lipid metabolism</keyword>
<evidence type="ECO:0000259" key="2">
    <source>
        <dbReference type="Pfam" id="PF07993"/>
    </source>
</evidence>
<dbReference type="InterPro" id="IPR013120">
    <property type="entry name" value="FAR_NAD-bd"/>
</dbReference>
<feature type="non-terminal residue" evidence="3">
    <location>
        <position position="122"/>
    </location>
</feature>
<dbReference type="PANTHER" id="PTHR11011">
    <property type="entry name" value="MALE STERILITY PROTEIN 2-RELATED"/>
    <property type="match status" value="1"/>
</dbReference>
<dbReference type="EC" id="1.2.1.84" evidence="1"/>
<dbReference type="Proteomes" id="UP000708208">
    <property type="component" value="Unassembled WGS sequence"/>
</dbReference>
<comment type="function">
    <text evidence="1">Catalyzes the reduction of fatty acyl-CoA to fatty alcohols.</text>
</comment>
<feature type="non-terminal residue" evidence="3">
    <location>
        <position position="1"/>
    </location>
</feature>
<comment type="caution">
    <text evidence="3">The sequence shown here is derived from an EMBL/GenBank/DDBJ whole genome shotgun (WGS) entry which is preliminary data.</text>
</comment>
<feature type="domain" description="Thioester reductase (TE)" evidence="2">
    <location>
        <begin position="15"/>
        <end position="119"/>
    </location>
</feature>
<dbReference type="Pfam" id="PF07993">
    <property type="entry name" value="NAD_binding_4"/>
    <property type="match status" value="1"/>
</dbReference>
<keyword evidence="1" id="KW-0560">Oxidoreductase</keyword>
<evidence type="ECO:0000313" key="3">
    <source>
        <dbReference type="EMBL" id="CAG7730615.1"/>
    </source>
</evidence>
<protein>
    <recommendedName>
        <fullName evidence="1">Fatty acyl-CoA reductase</fullName>
        <ecNumber evidence="1">1.2.1.84</ecNumber>
    </recommendedName>
</protein>
<reference evidence="3" key="1">
    <citation type="submission" date="2021-06" db="EMBL/GenBank/DDBJ databases">
        <authorList>
            <person name="Hodson N. C."/>
            <person name="Mongue J. A."/>
            <person name="Jaron S. K."/>
        </authorList>
    </citation>
    <scope>NUCLEOTIDE SEQUENCE</scope>
</reference>
<dbReference type="GO" id="GO:0102965">
    <property type="term" value="F:alcohol-forming long-chain fatty acyl-CoA reductase activity"/>
    <property type="evidence" value="ECO:0007669"/>
    <property type="project" value="UniProtKB-EC"/>
</dbReference>
<dbReference type="EMBL" id="CAJVCH010197103">
    <property type="protein sequence ID" value="CAG7730615.1"/>
    <property type="molecule type" value="Genomic_DNA"/>
</dbReference>